<accession>A0A9P6Q932</accession>
<dbReference type="Gene3D" id="1.20.1290.10">
    <property type="entry name" value="AhpD-like"/>
    <property type="match status" value="1"/>
</dbReference>
<proteinExistence type="predicted"/>
<dbReference type="Proteomes" id="UP000807716">
    <property type="component" value="Unassembled WGS sequence"/>
</dbReference>
<keyword evidence="2" id="KW-1185">Reference proteome</keyword>
<gene>
    <name evidence="1" type="ORF">DFQ27_003455</name>
</gene>
<dbReference type="InterPro" id="IPR029032">
    <property type="entry name" value="AhpD-like"/>
</dbReference>
<sequence>MTEMQLSMSTILANLAEWNASLSMTSAELRPLLLACVMMSSNCPKLLVPLVQNALADIASGALEISVEGGPSAAASSSPDQKTLQAQVHFIRRLREALFKGSVLCGGPYTINALGAVSMSLDPDLVAAVNHLGPVRTAKSRLAPQEYEDRGRVLFHQIYRHHADPVLERIGGSSPDLVQSILSDSYGRVLSDTTLLSIPESELAVAATLVPLNVPPQLKSHVYGSRNVGVPMEQVQQLVSVAETVTRWIRANPEKSAL</sequence>
<reference evidence="1" key="1">
    <citation type="journal article" date="2020" name="Fungal Divers.">
        <title>Resolving the Mortierellaceae phylogeny through synthesis of multi-gene phylogenetics and phylogenomics.</title>
        <authorList>
            <person name="Vandepol N."/>
            <person name="Liber J."/>
            <person name="Desiro A."/>
            <person name="Na H."/>
            <person name="Kennedy M."/>
            <person name="Barry K."/>
            <person name="Grigoriev I.V."/>
            <person name="Miller A.N."/>
            <person name="O'Donnell K."/>
            <person name="Stajich J.E."/>
            <person name="Bonito G."/>
        </authorList>
    </citation>
    <scope>NUCLEOTIDE SEQUENCE</scope>
    <source>
        <strain evidence="1">BC1065</strain>
    </source>
</reference>
<dbReference type="InterPro" id="IPR052999">
    <property type="entry name" value="PTS1_Protein"/>
</dbReference>
<protein>
    <submittedName>
        <fullName evidence="1">Uncharacterized protein</fullName>
    </submittedName>
</protein>
<dbReference type="AlphaFoldDB" id="A0A9P6Q932"/>
<name>A0A9P6Q932_9FUNG</name>
<dbReference type="PANTHER" id="PTHR28180:SF2">
    <property type="entry name" value="PEROXISOMAL PROTEIN 2"/>
    <property type="match status" value="1"/>
</dbReference>
<dbReference type="OrthoDB" id="5537330at2759"/>
<dbReference type="EMBL" id="JAAAJB010000243">
    <property type="protein sequence ID" value="KAG0260607.1"/>
    <property type="molecule type" value="Genomic_DNA"/>
</dbReference>
<organism evidence="1 2">
    <name type="scientific">Actinomortierella ambigua</name>
    <dbReference type="NCBI Taxonomy" id="1343610"/>
    <lineage>
        <taxon>Eukaryota</taxon>
        <taxon>Fungi</taxon>
        <taxon>Fungi incertae sedis</taxon>
        <taxon>Mucoromycota</taxon>
        <taxon>Mortierellomycotina</taxon>
        <taxon>Mortierellomycetes</taxon>
        <taxon>Mortierellales</taxon>
        <taxon>Mortierellaceae</taxon>
        <taxon>Actinomortierella</taxon>
    </lineage>
</organism>
<dbReference type="SUPFAM" id="SSF69118">
    <property type="entry name" value="AhpD-like"/>
    <property type="match status" value="1"/>
</dbReference>
<comment type="caution">
    <text evidence="1">The sequence shown here is derived from an EMBL/GenBank/DDBJ whole genome shotgun (WGS) entry which is preliminary data.</text>
</comment>
<evidence type="ECO:0000313" key="1">
    <source>
        <dbReference type="EMBL" id="KAG0260607.1"/>
    </source>
</evidence>
<evidence type="ECO:0000313" key="2">
    <source>
        <dbReference type="Proteomes" id="UP000807716"/>
    </source>
</evidence>
<dbReference type="PANTHER" id="PTHR28180">
    <property type="entry name" value="CONSERVED MITOCHONDRIAL PROTEIN-RELATED"/>
    <property type="match status" value="1"/>
</dbReference>